<keyword evidence="3" id="KW-1185">Reference proteome</keyword>
<evidence type="ECO:0000313" key="3">
    <source>
        <dbReference type="Proteomes" id="UP000291562"/>
    </source>
</evidence>
<feature type="signal peptide" evidence="1">
    <location>
        <begin position="1"/>
        <end position="22"/>
    </location>
</feature>
<protein>
    <submittedName>
        <fullName evidence="2">Uncharacterized protein</fullName>
    </submittedName>
</protein>
<organism evidence="2 3">
    <name type="scientific">Pseudolysobacter antarcticus</name>
    <dbReference type="NCBI Taxonomy" id="2511995"/>
    <lineage>
        <taxon>Bacteria</taxon>
        <taxon>Pseudomonadati</taxon>
        <taxon>Pseudomonadota</taxon>
        <taxon>Gammaproteobacteria</taxon>
        <taxon>Lysobacterales</taxon>
        <taxon>Rhodanobacteraceae</taxon>
        <taxon>Pseudolysobacter</taxon>
    </lineage>
</organism>
<proteinExistence type="predicted"/>
<accession>A0A411HI26</accession>
<reference evidence="2 3" key="1">
    <citation type="submission" date="2019-01" db="EMBL/GenBank/DDBJ databases">
        <title>Pseudolysobacter antarctica gen. nov., sp. nov., isolated from Fildes Peninsula, Antarctica.</title>
        <authorList>
            <person name="Wei Z."/>
            <person name="Peng F."/>
        </authorList>
    </citation>
    <scope>NUCLEOTIDE SEQUENCE [LARGE SCALE GENOMIC DNA]</scope>
    <source>
        <strain evidence="2 3">AQ6-296</strain>
    </source>
</reference>
<name>A0A411HI26_9GAMM</name>
<dbReference type="KEGG" id="xbc:ELE36_07185"/>
<dbReference type="OrthoDB" id="9801679at2"/>
<dbReference type="EMBL" id="CP035704">
    <property type="protein sequence ID" value="QBB70165.1"/>
    <property type="molecule type" value="Genomic_DNA"/>
</dbReference>
<keyword evidence="1" id="KW-0732">Signal</keyword>
<feature type="chain" id="PRO_5019273160" evidence="1">
    <location>
        <begin position="23"/>
        <end position="116"/>
    </location>
</feature>
<gene>
    <name evidence="2" type="ORF">ELE36_07185</name>
</gene>
<dbReference type="AlphaFoldDB" id="A0A411HI26"/>
<dbReference type="RefSeq" id="WP_129832424.1">
    <property type="nucleotide sequence ID" value="NZ_CP035704.1"/>
</dbReference>
<evidence type="ECO:0000313" key="2">
    <source>
        <dbReference type="EMBL" id="QBB70165.1"/>
    </source>
</evidence>
<evidence type="ECO:0000256" key="1">
    <source>
        <dbReference type="SAM" id="SignalP"/>
    </source>
</evidence>
<sequence>MKKSILRHALTLALLAPSCLFAAFPDHEKFDATLHVPYRGTASEARDFTLRFSYPGQGAGIAAAWRLDVRNEAGNLVRTFCIETLPIMQIERAATPGSAHKEDVRFSAPNVRMYSS</sequence>
<dbReference type="Proteomes" id="UP000291562">
    <property type="component" value="Chromosome"/>
</dbReference>